<reference evidence="1 2" key="1">
    <citation type="submission" date="2024-11" db="EMBL/GenBank/DDBJ databases">
        <title>A near-complete genome assembly of Cinchona calisaya.</title>
        <authorList>
            <person name="Lian D.C."/>
            <person name="Zhao X.W."/>
            <person name="Wei L."/>
        </authorList>
    </citation>
    <scope>NUCLEOTIDE SEQUENCE [LARGE SCALE GENOMIC DNA]</scope>
    <source>
        <tissue evidence="1">Nenye</tissue>
    </source>
</reference>
<evidence type="ECO:0000313" key="1">
    <source>
        <dbReference type="EMBL" id="KAL3534905.1"/>
    </source>
</evidence>
<dbReference type="AlphaFoldDB" id="A0ABD3AUS2"/>
<protein>
    <submittedName>
        <fullName evidence="1">Uncharacterized protein</fullName>
    </submittedName>
</protein>
<accession>A0ABD3AUS2</accession>
<keyword evidence="2" id="KW-1185">Reference proteome</keyword>
<comment type="caution">
    <text evidence="1">The sequence shown here is derived from an EMBL/GenBank/DDBJ whole genome shotgun (WGS) entry which is preliminary data.</text>
</comment>
<evidence type="ECO:0000313" key="2">
    <source>
        <dbReference type="Proteomes" id="UP001630127"/>
    </source>
</evidence>
<name>A0ABD3AUS2_9GENT</name>
<dbReference type="Proteomes" id="UP001630127">
    <property type="component" value="Unassembled WGS sequence"/>
</dbReference>
<gene>
    <name evidence="1" type="ORF">ACH5RR_003366</name>
</gene>
<proteinExistence type="predicted"/>
<sequence>MSIIFMFPPCTERKDAHVGQGHRMATTAAVKYGKWVTEMKDLKYRMHDSKLAKATWKKDVKEAEEKLLKAFEYPKA</sequence>
<dbReference type="EMBL" id="JBJUIK010000002">
    <property type="protein sequence ID" value="KAL3534905.1"/>
    <property type="molecule type" value="Genomic_DNA"/>
</dbReference>
<organism evidence="1 2">
    <name type="scientific">Cinchona calisaya</name>
    <dbReference type="NCBI Taxonomy" id="153742"/>
    <lineage>
        <taxon>Eukaryota</taxon>
        <taxon>Viridiplantae</taxon>
        <taxon>Streptophyta</taxon>
        <taxon>Embryophyta</taxon>
        <taxon>Tracheophyta</taxon>
        <taxon>Spermatophyta</taxon>
        <taxon>Magnoliopsida</taxon>
        <taxon>eudicotyledons</taxon>
        <taxon>Gunneridae</taxon>
        <taxon>Pentapetalae</taxon>
        <taxon>asterids</taxon>
        <taxon>lamiids</taxon>
        <taxon>Gentianales</taxon>
        <taxon>Rubiaceae</taxon>
        <taxon>Cinchonoideae</taxon>
        <taxon>Cinchoneae</taxon>
        <taxon>Cinchona</taxon>
    </lineage>
</organism>